<evidence type="ECO:0000259" key="18">
    <source>
        <dbReference type="PROSITE" id="PS50305"/>
    </source>
</evidence>
<accession>A0A915MM40</accession>
<keyword evidence="7" id="KW-0677">Repeat</keyword>
<evidence type="ECO:0000256" key="6">
    <source>
        <dbReference type="ARBA" id="ARBA00022723"/>
    </source>
</evidence>
<dbReference type="SUPFAM" id="SSF52467">
    <property type="entry name" value="DHS-like NAD/FAD-binding domain"/>
    <property type="match status" value="1"/>
</dbReference>
<dbReference type="PROSITE" id="PS51804">
    <property type="entry name" value="ZF_C2HC_LYAR"/>
    <property type="match status" value="2"/>
</dbReference>
<feature type="active site" description="Proton acceptor" evidence="15">
    <location>
        <position position="355"/>
    </location>
</feature>
<dbReference type="GO" id="GO:0017136">
    <property type="term" value="F:histone deacetylase activity, NAD-dependent"/>
    <property type="evidence" value="ECO:0007669"/>
    <property type="project" value="TreeGrafter"/>
</dbReference>
<keyword evidence="6 15" id="KW-0479">Metal-binding</keyword>
<feature type="compositionally biased region" description="Basic and acidic residues" evidence="17">
    <location>
        <begin position="133"/>
        <end position="146"/>
    </location>
</feature>
<keyword evidence="19" id="KW-1185">Reference proteome</keyword>
<evidence type="ECO:0000256" key="12">
    <source>
        <dbReference type="ARBA" id="ARBA00068847"/>
    </source>
</evidence>
<dbReference type="InterPro" id="IPR050134">
    <property type="entry name" value="NAD-dep_sirtuin_deacylases"/>
</dbReference>
<dbReference type="PROSITE" id="PS50305">
    <property type="entry name" value="SIRTUIN"/>
    <property type="match status" value="1"/>
</dbReference>
<feature type="binding site" evidence="15">
    <location>
        <position position="390"/>
    </location>
    <ligand>
        <name>Zn(2+)</name>
        <dbReference type="ChEBI" id="CHEBI:29105"/>
    </ligand>
</feature>
<evidence type="ECO:0000256" key="9">
    <source>
        <dbReference type="ARBA" id="ARBA00022833"/>
    </source>
</evidence>
<dbReference type="GO" id="GO:0003714">
    <property type="term" value="F:transcription corepressor activity"/>
    <property type="evidence" value="ECO:0007669"/>
    <property type="project" value="TreeGrafter"/>
</dbReference>
<reference evidence="20" key="1">
    <citation type="submission" date="2022-11" db="UniProtKB">
        <authorList>
            <consortium name="WormBaseParasite"/>
        </authorList>
    </citation>
    <scope>IDENTIFICATION</scope>
</reference>
<keyword evidence="9 15" id="KW-0862">Zinc</keyword>
<evidence type="ECO:0000256" key="1">
    <source>
        <dbReference type="ARBA" id="ARBA00001947"/>
    </source>
</evidence>
<keyword evidence="10" id="KW-0520">NAD</keyword>
<evidence type="ECO:0000313" key="19">
    <source>
        <dbReference type="Proteomes" id="UP000887561"/>
    </source>
</evidence>
<dbReference type="GO" id="GO:0008270">
    <property type="term" value="F:zinc ion binding"/>
    <property type="evidence" value="ECO:0007669"/>
    <property type="project" value="UniProtKB-KW"/>
</dbReference>
<dbReference type="InterPro" id="IPR003000">
    <property type="entry name" value="Sirtuin"/>
</dbReference>
<comment type="similarity">
    <text evidence="3">Belongs to the sirtuin family. Class I subfamily.</text>
</comment>
<dbReference type="AlphaFoldDB" id="A0A915MM40"/>
<dbReference type="InterPro" id="IPR026590">
    <property type="entry name" value="Ssirtuin_cat_dom"/>
</dbReference>
<dbReference type="PANTHER" id="PTHR11085:SF9">
    <property type="entry name" value="NAD-DEPENDENT PROTEIN DEACETYLASE SIRTUIN-1"/>
    <property type="match status" value="1"/>
</dbReference>
<evidence type="ECO:0000256" key="10">
    <source>
        <dbReference type="ARBA" id="ARBA00023027"/>
    </source>
</evidence>
<feature type="binding site" evidence="15">
    <location>
        <position position="363"/>
    </location>
    <ligand>
        <name>Zn(2+)</name>
        <dbReference type="ChEBI" id="CHEBI:29105"/>
    </ligand>
</feature>
<evidence type="ECO:0000256" key="8">
    <source>
        <dbReference type="ARBA" id="ARBA00022771"/>
    </source>
</evidence>
<comment type="cofactor">
    <cofactor evidence="1">
        <name>Zn(2+)</name>
        <dbReference type="ChEBI" id="CHEBI:29105"/>
    </cofactor>
</comment>
<dbReference type="GO" id="GO:0005654">
    <property type="term" value="C:nucleoplasm"/>
    <property type="evidence" value="ECO:0007669"/>
    <property type="project" value="TreeGrafter"/>
</dbReference>
<dbReference type="GO" id="GO:0070403">
    <property type="term" value="F:NAD+ binding"/>
    <property type="evidence" value="ECO:0007669"/>
    <property type="project" value="InterPro"/>
</dbReference>
<evidence type="ECO:0000313" key="20">
    <source>
        <dbReference type="WBParaSite" id="scaffold4075_cov222.g7604"/>
    </source>
</evidence>
<comment type="subcellular location">
    <subcellularLocation>
        <location evidence="2">Nucleus</location>
    </subcellularLocation>
</comment>
<sequence>MVFFICDNCGESLKKNQVQKHSSKCKNGSFSCMDCQVVFTINNYDHHIKCISEDEKYGGANYTAKINKGEVKQDSWVNQVRAAIKFVNDPQLKAWEAIKDEAEKLKNKRAEKCGGDKTEVIYKEVEEEKEIEEKKEVEEKKEIEEEKQGEEEENQVEEEKRENSNHPSNQWKKPTKSMFLVQQLIRKGISPRGVLSILYPMYSIPTNIPDIWILQLLQELCEIRSRDKLPQWNTFEDAGELIRRSKSIMIISGAGISVSCGIPDFRSEKGIYARLKDDFPELPDPHSMFDIDFFRRNPRPFYAFAKEIFPGQFRPSISHKFIKFLEEEGKLLRNYTQNIDTLERLAGINNLIECHGSFARSTCLNCKNEIDSEEIRENVFQKKVAYCQKCKIGVIKPNIIFFGEDLTDQFHNQMAIDSTNVDLLIIIGSSLQVRPVSLIPYNIDNSIPQILINRELLPNYTADVKLLGDCDKILCLLAMSLKGQICEKMIQELTSRPHNWNNLLLEHLQTSLLKENQILTNNLNIEQFKKIFNEQPNNKKIKMDNEEEEKIWVGNYLPVEKYLPQFNSILLVPPNINVFKGAQLFYDKDQDIFVPKAGVEQQNLDDDYENLVHSCEKSSSSSESSIISEKGGSLPCDDNSIADLCGNVDDDFG</sequence>
<evidence type="ECO:0000256" key="15">
    <source>
        <dbReference type="PROSITE-ProRule" id="PRU00236"/>
    </source>
</evidence>
<evidence type="ECO:0000256" key="3">
    <source>
        <dbReference type="ARBA" id="ARBA00006924"/>
    </source>
</evidence>
<dbReference type="GO" id="GO:0033553">
    <property type="term" value="C:rDNA heterochromatin"/>
    <property type="evidence" value="ECO:0007669"/>
    <property type="project" value="TreeGrafter"/>
</dbReference>
<keyword evidence="11" id="KW-0539">Nucleus</keyword>
<dbReference type="SUPFAM" id="SSF57667">
    <property type="entry name" value="beta-beta-alpha zinc fingers"/>
    <property type="match status" value="2"/>
</dbReference>
<dbReference type="Proteomes" id="UP000887561">
    <property type="component" value="Unplaced"/>
</dbReference>
<dbReference type="FunFam" id="3.30.1490.490:FF:000001">
    <property type="entry name" value="cell growth-regulating nucleolar protein-like"/>
    <property type="match status" value="1"/>
</dbReference>
<organism evidence="19 20">
    <name type="scientific">Meloidogyne javanica</name>
    <name type="common">Root-knot nematode worm</name>
    <dbReference type="NCBI Taxonomy" id="6303"/>
    <lineage>
        <taxon>Eukaryota</taxon>
        <taxon>Metazoa</taxon>
        <taxon>Ecdysozoa</taxon>
        <taxon>Nematoda</taxon>
        <taxon>Chromadorea</taxon>
        <taxon>Rhabditida</taxon>
        <taxon>Tylenchina</taxon>
        <taxon>Tylenchomorpha</taxon>
        <taxon>Tylenchoidea</taxon>
        <taxon>Meloidogynidae</taxon>
        <taxon>Meloidogyninae</taxon>
        <taxon>Meloidogyne</taxon>
        <taxon>Meloidogyne incognita group</taxon>
    </lineage>
</organism>
<dbReference type="InterPro" id="IPR029035">
    <property type="entry name" value="DHS-like_NAD/FAD-binding_dom"/>
</dbReference>
<evidence type="ECO:0000256" key="5">
    <source>
        <dbReference type="ARBA" id="ARBA00022679"/>
    </source>
</evidence>
<evidence type="ECO:0000256" key="11">
    <source>
        <dbReference type="ARBA" id="ARBA00023242"/>
    </source>
</evidence>
<dbReference type="GO" id="GO:0002039">
    <property type="term" value="F:p53 binding"/>
    <property type="evidence" value="ECO:0007669"/>
    <property type="project" value="TreeGrafter"/>
</dbReference>
<dbReference type="InterPro" id="IPR014898">
    <property type="entry name" value="Znf_C2H2_LYAR"/>
</dbReference>
<proteinExistence type="inferred from homology"/>
<evidence type="ECO:0000256" key="4">
    <source>
        <dbReference type="ARBA" id="ARBA00012928"/>
    </source>
</evidence>
<evidence type="ECO:0000256" key="14">
    <source>
        <dbReference type="ARBA" id="ARBA00083601"/>
    </source>
</evidence>
<dbReference type="GO" id="GO:0005637">
    <property type="term" value="C:nuclear inner membrane"/>
    <property type="evidence" value="ECO:0007669"/>
    <property type="project" value="TreeGrafter"/>
</dbReference>
<dbReference type="EC" id="2.3.1.286" evidence="4"/>
<dbReference type="FunFam" id="3.30.1600.10:FF:000013">
    <property type="entry name" value="NAD-dependent protein deacetylase sirtuin-1"/>
    <property type="match status" value="1"/>
</dbReference>
<dbReference type="WBParaSite" id="scaffold4075_cov222.g7604">
    <property type="protein sequence ID" value="scaffold4075_cov222.g7604"/>
    <property type="gene ID" value="scaffold4075_cov222.g7604"/>
</dbReference>
<keyword evidence="8 16" id="KW-0863">Zinc-finger</keyword>
<dbReference type="Gene3D" id="3.30.1600.10">
    <property type="entry name" value="SIR2/SIRT2 'Small Domain"/>
    <property type="match status" value="1"/>
</dbReference>
<evidence type="ECO:0000256" key="7">
    <source>
        <dbReference type="ARBA" id="ARBA00022737"/>
    </source>
</evidence>
<evidence type="ECO:0000256" key="17">
    <source>
        <dbReference type="SAM" id="MobiDB-lite"/>
    </source>
</evidence>
<keyword evidence="5" id="KW-0808">Transferase</keyword>
<name>A0A915MM40_MELJA</name>
<evidence type="ECO:0000256" key="13">
    <source>
        <dbReference type="ARBA" id="ARBA00075618"/>
    </source>
</evidence>
<evidence type="ECO:0000256" key="16">
    <source>
        <dbReference type="PROSITE-ProRule" id="PRU01145"/>
    </source>
</evidence>
<dbReference type="Gene3D" id="3.40.50.1220">
    <property type="entry name" value="TPP-binding domain"/>
    <property type="match status" value="1"/>
</dbReference>
<dbReference type="Gene3D" id="3.30.1490.490">
    <property type="match status" value="1"/>
</dbReference>
<feature type="binding site" evidence="15">
    <location>
        <position position="366"/>
    </location>
    <ligand>
        <name>Zn(2+)</name>
        <dbReference type="ChEBI" id="CHEBI:29105"/>
    </ligand>
</feature>
<feature type="compositionally biased region" description="Acidic residues" evidence="17">
    <location>
        <begin position="147"/>
        <end position="156"/>
    </location>
</feature>
<dbReference type="Pfam" id="PF02146">
    <property type="entry name" value="SIR2"/>
    <property type="match status" value="1"/>
</dbReference>
<evidence type="ECO:0000256" key="2">
    <source>
        <dbReference type="ARBA" id="ARBA00004123"/>
    </source>
</evidence>
<protein>
    <recommendedName>
        <fullName evidence="12">NAD-dependent protein deacetylase sir-2.1</fullName>
        <ecNumber evidence="4">2.3.1.286</ecNumber>
    </recommendedName>
    <alternativeName>
        <fullName evidence="13">Protein sir-2.1</fullName>
    </alternativeName>
    <alternativeName>
        <fullName evidence="14">Regulatory protein SIR2 homolog 1</fullName>
    </alternativeName>
</protein>
<dbReference type="InterPro" id="IPR026591">
    <property type="entry name" value="Sirtuin_cat_small_dom_sf"/>
</dbReference>
<feature type="region of interest" description="Disordered" evidence="17">
    <location>
        <begin position="133"/>
        <end position="173"/>
    </location>
</feature>
<dbReference type="PANTHER" id="PTHR11085">
    <property type="entry name" value="NAD-DEPENDENT PROTEIN DEACYLASE SIRTUIN-5, MITOCHONDRIAL-RELATED"/>
    <property type="match status" value="1"/>
</dbReference>
<feature type="domain" description="Deacetylase sirtuin-type" evidence="18">
    <location>
        <begin position="228"/>
        <end position="492"/>
    </location>
</feature>
<dbReference type="InterPro" id="IPR036236">
    <property type="entry name" value="Znf_C2H2_sf"/>
</dbReference>
<dbReference type="Pfam" id="PF08790">
    <property type="entry name" value="zf-LYAR"/>
    <property type="match status" value="1"/>
</dbReference>
<feature type="binding site" evidence="15">
    <location>
        <position position="387"/>
    </location>
    <ligand>
        <name>Zn(2+)</name>
        <dbReference type="ChEBI" id="CHEBI:29105"/>
    </ligand>
</feature>